<evidence type="ECO:0000259" key="11">
    <source>
        <dbReference type="Pfam" id="PF01467"/>
    </source>
</evidence>
<dbReference type="Proteomes" id="UP000317778">
    <property type="component" value="Unassembled WGS sequence"/>
</dbReference>
<dbReference type="GO" id="GO:0005524">
    <property type="term" value="F:ATP binding"/>
    <property type="evidence" value="ECO:0007669"/>
    <property type="project" value="UniProtKB-KW"/>
</dbReference>
<dbReference type="InterPro" id="IPR005248">
    <property type="entry name" value="NadD/NMNAT"/>
</dbReference>
<feature type="domain" description="Cytidyltransferase-like" evidence="11">
    <location>
        <begin position="6"/>
        <end position="160"/>
    </location>
</feature>
<protein>
    <recommendedName>
        <fullName evidence="10">Probable nicotinate-nucleotide adenylyltransferase</fullName>
        <ecNumber evidence="10">2.7.7.18</ecNumber>
    </recommendedName>
    <alternativeName>
        <fullName evidence="10">Deamido-NAD(+) diphosphorylase</fullName>
    </alternativeName>
    <alternativeName>
        <fullName evidence="10">Deamido-NAD(+) pyrophosphorylase</fullName>
    </alternativeName>
    <alternativeName>
        <fullName evidence="10">Nicotinate mononucleotide adenylyltransferase</fullName>
        <shortName evidence="10">NaMN adenylyltransferase</shortName>
    </alternativeName>
</protein>
<dbReference type="NCBIfam" id="TIGR00125">
    <property type="entry name" value="cyt_tran_rel"/>
    <property type="match status" value="1"/>
</dbReference>
<dbReference type="CDD" id="cd02165">
    <property type="entry name" value="NMNAT"/>
    <property type="match status" value="1"/>
</dbReference>
<dbReference type="HAMAP" id="MF_00244">
    <property type="entry name" value="NaMN_adenylyltr"/>
    <property type="match status" value="1"/>
</dbReference>
<dbReference type="SUPFAM" id="SSF52374">
    <property type="entry name" value="Nucleotidylyl transferase"/>
    <property type="match status" value="1"/>
</dbReference>
<dbReference type="PANTHER" id="PTHR39321">
    <property type="entry name" value="NICOTINATE-NUCLEOTIDE ADENYLYLTRANSFERASE-RELATED"/>
    <property type="match status" value="1"/>
</dbReference>
<comment type="caution">
    <text evidence="12">The sequence shown here is derived from an EMBL/GenBank/DDBJ whole genome shotgun (WGS) entry which is preliminary data.</text>
</comment>
<evidence type="ECO:0000256" key="7">
    <source>
        <dbReference type="ARBA" id="ARBA00022840"/>
    </source>
</evidence>
<evidence type="ECO:0000256" key="2">
    <source>
        <dbReference type="ARBA" id="ARBA00005019"/>
    </source>
</evidence>
<comment type="catalytic activity">
    <reaction evidence="9 10">
        <text>nicotinate beta-D-ribonucleotide + ATP + H(+) = deamido-NAD(+) + diphosphate</text>
        <dbReference type="Rhea" id="RHEA:22860"/>
        <dbReference type="ChEBI" id="CHEBI:15378"/>
        <dbReference type="ChEBI" id="CHEBI:30616"/>
        <dbReference type="ChEBI" id="CHEBI:33019"/>
        <dbReference type="ChEBI" id="CHEBI:57502"/>
        <dbReference type="ChEBI" id="CHEBI:58437"/>
        <dbReference type="EC" id="2.7.7.18"/>
    </reaction>
</comment>
<keyword evidence="7 10" id="KW-0067">ATP-binding</keyword>
<dbReference type="EC" id="2.7.7.18" evidence="10"/>
<dbReference type="Gene3D" id="3.40.50.620">
    <property type="entry name" value="HUPs"/>
    <property type="match status" value="1"/>
</dbReference>
<comment type="function">
    <text evidence="1 10">Catalyzes the reversible adenylation of nicotinate mononucleotide (NaMN) to nicotinic acid adenine dinucleotide (NaAD).</text>
</comment>
<evidence type="ECO:0000256" key="1">
    <source>
        <dbReference type="ARBA" id="ARBA00002324"/>
    </source>
</evidence>
<keyword evidence="6 10" id="KW-0547">Nucleotide-binding</keyword>
<evidence type="ECO:0000256" key="3">
    <source>
        <dbReference type="ARBA" id="ARBA00022642"/>
    </source>
</evidence>
<evidence type="ECO:0000313" key="12">
    <source>
        <dbReference type="EMBL" id="TKJ44203.1"/>
    </source>
</evidence>
<dbReference type="GO" id="GO:0004515">
    <property type="term" value="F:nicotinate-nucleotide adenylyltransferase activity"/>
    <property type="evidence" value="ECO:0007669"/>
    <property type="project" value="UniProtKB-UniRule"/>
</dbReference>
<dbReference type="EMBL" id="NJBO01000001">
    <property type="protein sequence ID" value="TKJ44203.1"/>
    <property type="molecule type" value="Genomic_DNA"/>
</dbReference>
<organism evidence="12 13">
    <name type="scientific">candidate division TA06 bacterium B3_TA06</name>
    <dbReference type="NCBI Taxonomy" id="2012487"/>
    <lineage>
        <taxon>Bacteria</taxon>
        <taxon>Bacteria division TA06</taxon>
    </lineage>
</organism>
<evidence type="ECO:0000256" key="6">
    <source>
        <dbReference type="ARBA" id="ARBA00022741"/>
    </source>
</evidence>
<dbReference type="PANTHER" id="PTHR39321:SF3">
    <property type="entry name" value="PHOSPHOPANTETHEINE ADENYLYLTRANSFERASE"/>
    <property type="match status" value="1"/>
</dbReference>
<evidence type="ECO:0000313" key="13">
    <source>
        <dbReference type="Proteomes" id="UP000317778"/>
    </source>
</evidence>
<accession>A0A532VAH1</accession>
<comment type="similarity">
    <text evidence="10">Belongs to the NadD family.</text>
</comment>
<dbReference type="Pfam" id="PF01467">
    <property type="entry name" value="CTP_transf_like"/>
    <property type="match status" value="1"/>
</dbReference>
<reference evidence="12 13" key="1">
    <citation type="submission" date="2017-06" db="EMBL/GenBank/DDBJ databases">
        <title>Novel microbial phyla capable of carbon fixation and sulfur reduction in deep-sea sediments.</title>
        <authorList>
            <person name="Huang J."/>
            <person name="Baker B."/>
            <person name="Wang Y."/>
        </authorList>
    </citation>
    <scope>NUCLEOTIDE SEQUENCE [LARGE SCALE GENOMIC DNA]</scope>
    <source>
        <strain evidence="12">B3_TA06</strain>
    </source>
</reference>
<gene>
    <name evidence="10 12" type="primary">nadD</name>
    <name evidence="12" type="ORF">CEE36_00215</name>
</gene>
<keyword evidence="8 10" id="KW-0520">NAD</keyword>
<name>A0A532VAH1_UNCT6</name>
<evidence type="ECO:0000256" key="4">
    <source>
        <dbReference type="ARBA" id="ARBA00022679"/>
    </source>
</evidence>
<keyword evidence="3 10" id="KW-0662">Pyridine nucleotide biosynthesis</keyword>
<evidence type="ECO:0000256" key="8">
    <source>
        <dbReference type="ARBA" id="ARBA00023027"/>
    </source>
</evidence>
<dbReference type="UniPathway" id="UPA00253">
    <property type="reaction ID" value="UER00332"/>
</dbReference>
<keyword evidence="4 10" id="KW-0808">Transferase</keyword>
<evidence type="ECO:0000256" key="9">
    <source>
        <dbReference type="ARBA" id="ARBA00048721"/>
    </source>
</evidence>
<dbReference type="NCBIfam" id="NF000840">
    <property type="entry name" value="PRK00071.1-3"/>
    <property type="match status" value="1"/>
</dbReference>
<dbReference type="NCBIfam" id="TIGR00482">
    <property type="entry name" value="nicotinate (nicotinamide) nucleotide adenylyltransferase"/>
    <property type="match status" value="1"/>
</dbReference>
<evidence type="ECO:0000256" key="10">
    <source>
        <dbReference type="HAMAP-Rule" id="MF_00244"/>
    </source>
</evidence>
<sequence length="189" mass="21781">MERIGVFGGRFDPPHAAHLIHARLVLEMFELDKVLFVPAANPPHREVYASFSDRAEMLRLAIEDEASFEVSNIEWKEDLSYTVDTLARLKALFAPTQLFLIIGLDEYECLNTWHEPERIMKMAELVVLPRGMRGGRSSKPGIHFPDLPLLEISSSLIRKRIAMGRSIHNWVPPMVETYIRQEKLYKENP</sequence>
<dbReference type="GO" id="GO:0009435">
    <property type="term" value="P:NAD+ biosynthetic process"/>
    <property type="evidence" value="ECO:0007669"/>
    <property type="project" value="UniProtKB-UniRule"/>
</dbReference>
<comment type="pathway">
    <text evidence="2 10">Cofactor biosynthesis; NAD(+) biosynthesis; deamido-NAD(+) from nicotinate D-ribonucleotide: step 1/1.</text>
</comment>
<proteinExistence type="inferred from homology"/>
<dbReference type="InterPro" id="IPR004821">
    <property type="entry name" value="Cyt_trans-like"/>
</dbReference>
<dbReference type="AlphaFoldDB" id="A0A532VAH1"/>
<keyword evidence="5 10" id="KW-0548">Nucleotidyltransferase</keyword>
<evidence type="ECO:0000256" key="5">
    <source>
        <dbReference type="ARBA" id="ARBA00022695"/>
    </source>
</evidence>
<dbReference type="InterPro" id="IPR014729">
    <property type="entry name" value="Rossmann-like_a/b/a_fold"/>
</dbReference>